<feature type="transmembrane region" description="Helical" evidence="2">
    <location>
        <begin position="737"/>
        <end position="759"/>
    </location>
</feature>
<evidence type="ECO:0000259" key="3">
    <source>
        <dbReference type="PROSITE" id="PS50021"/>
    </source>
</evidence>
<dbReference type="SUPFAM" id="SSF47576">
    <property type="entry name" value="Calponin-homology domain, CH-domain"/>
    <property type="match status" value="1"/>
</dbReference>
<dbReference type="EMBL" id="JBAMMX010000018">
    <property type="protein sequence ID" value="KAK6923316.1"/>
    <property type="molecule type" value="Genomic_DNA"/>
</dbReference>
<reference evidence="4 5" key="1">
    <citation type="submission" date="2023-12" db="EMBL/GenBank/DDBJ databases">
        <title>A high-quality genome assembly for Dillenia turbinata (Dilleniales).</title>
        <authorList>
            <person name="Chanderbali A."/>
        </authorList>
    </citation>
    <scope>NUCLEOTIDE SEQUENCE [LARGE SCALE GENOMIC DNA]</scope>
    <source>
        <strain evidence="4">LSX21</strain>
        <tissue evidence="4">Leaf</tissue>
    </source>
</reference>
<dbReference type="Proteomes" id="UP001370490">
    <property type="component" value="Unassembled WGS sequence"/>
</dbReference>
<dbReference type="GO" id="GO:0008093">
    <property type="term" value="F:cytoskeletal anchor activity"/>
    <property type="evidence" value="ECO:0007669"/>
    <property type="project" value="TreeGrafter"/>
</dbReference>
<gene>
    <name evidence="4" type="ORF">RJ641_011620</name>
</gene>
<keyword evidence="2" id="KW-0812">Transmembrane</keyword>
<keyword evidence="5" id="KW-1185">Reference proteome</keyword>
<dbReference type="PROSITE" id="PS50021">
    <property type="entry name" value="CH"/>
    <property type="match status" value="1"/>
</dbReference>
<dbReference type="GO" id="GO:0051015">
    <property type="term" value="F:actin filament binding"/>
    <property type="evidence" value="ECO:0007669"/>
    <property type="project" value="TreeGrafter"/>
</dbReference>
<evidence type="ECO:0000256" key="2">
    <source>
        <dbReference type="SAM" id="Phobius"/>
    </source>
</evidence>
<name>A0AAN8V463_9MAGN</name>
<dbReference type="InterPro" id="IPR001715">
    <property type="entry name" value="CH_dom"/>
</dbReference>
<dbReference type="PANTHER" id="PTHR46756">
    <property type="entry name" value="TRANSGELIN"/>
    <property type="match status" value="1"/>
</dbReference>
<keyword evidence="2" id="KW-0472">Membrane</keyword>
<proteinExistence type="predicted"/>
<accession>A0AAN8V463</accession>
<dbReference type="AlphaFoldDB" id="A0AAN8V463"/>
<evidence type="ECO:0000313" key="5">
    <source>
        <dbReference type="Proteomes" id="UP001370490"/>
    </source>
</evidence>
<evidence type="ECO:0000313" key="4">
    <source>
        <dbReference type="EMBL" id="KAK6923316.1"/>
    </source>
</evidence>
<dbReference type="Gene3D" id="1.10.418.10">
    <property type="entry name" value="Calponin-like domain"/>
    <property type="match status" value="1"/>
</dbReference>
<dbReference type="CDD" id="cd00014">
    <property type="entry name" value="CH_SF"/>
    <property type="match status" value="1"/>
</dbReference>
<comment type="caution">
    <text evidence="4">The sequence shown here is derived from an EMBL/GenBank/DDBJ whole genome shotgun (WGS) entry which is preliminary data.</text>
</comment>
<feature type="region of interest" description="Disordered" evidence="1">
    <location>
        <begin position="267"/>
        <end position="290"/>
    </location>
</feature>
<dbReference type="GO" id="GO:0005884">
    <property type="term" value="C:actin filament"/>
    <property type="evidence" value="ECO:0007669"/>
    <property type="project" value="TreeGrafter"/>
</dbReference>
<feature type="compositionally biased region" description="Basic and acidic residues" evidence="1">
    <location>
        <begin position="267"/>
        <end position="284"/>
    </location>
</feature>
<dbReference type="InterPro" id="IPR036872">
    <property type="entry name" value="CH_dom_sf"/>
</dbReference>
<organism evidence="4 5">
    <name type="scientific">Dillenia turbinata</name>
    <dbReference type="NCBI Taxonomy" id="194707"/>
    <lineage>
        <taxon>Eukaryota</taxon>
        <taxon>Viridiplantae</taxon>
        <taxon>Streptophyta</taxon>
        <taxon>Embryophyta</taxon>
        <taxon>Tracheophyta</taxon>
        <taxon>Spermatophyta</taxon>
        <taxon>Magnoliopsida</taxon>
        <taxon>eudicotyledons</taxon>
        <taxon>Gunneridae</taxon>
        <taxon>Pentapetalae</taxon>
        <taxon>Dilleniales</taxon>
        <taxon>Dilleniaceae</taxon>
        <taxon>Dillenia</taxon>
    </lineage>
</organism>
<keyword evidence="2" id="KW-1133">Transmembrane helix</keyword>
<feature type="domain" description="Calponin-homology (CH)" evidence="3">
    <location>
        <begin position="28"/>
        <end position="148"/>
    </location>
</feature>
<evidence type="ECO:0000256" key="1">
    <source>
        <dbReference type="SAM" id="MobiDB-lite"/>
    </source>
</evidence>
<dbReference type="GO" id="GO:0051764">
    <property type="term" value="P:actin crosslink formation"/>
    <property type="evidence" value="ECO:0007669"/>
    <property type="project" value="TreeGrafter"/>
</dbReference>
<dbReference type="PANTHER" id="PTHR46756:SF18">
    <property type="entry name" value="GAS2-LIKE PROTEIN PICKLED EGGS"/>
    <property type="match status" value="1"/>
</dbReference>
<protein>
    <recommendedName>
        <fullName evidence="3">Calponin-homology (CH) domain-containing protein</fullName>
    </recommendedName>
</protein>
<sequence length="808" mass="89563">MAREVSSDCSSSSSCTSAESSFRQLDHVFLQTQTRIWLGEVVHTRLDEQINIADLLANGELLLQVSKVLWNLLLTNSKELREVHKYKPVLSRKKSGRYTPYSNVDSFLKLCKVLGLTGIDLFTPSDVVEKRDIRRVCLCIRSLSKKARSRHLNVPDFDIVTYTIAMPTNMVGGIRRRLELSRCGPLITSGCDGHNNLRIKLHKNNSVEDLCRDYDPNCEAPDIAESYDVAVPSNSLSVASSYDDESNAEDSSEVSSAFAKTYSSLEELSKRDTHHQDTVEDTVRQPRKYNSPASGQFLSFGCVKNDVSLPLLCVDSAIKLNDTMFHLSDELRNSHETGAERCIPCDLDPGYVSPVVRNSIHVNSESGHVSQLSISEYFGHRTDIDLLDGNDGIHEVSRTTSSYGSNSISYKNGFLRSSNDFEDVEVSSTASIGSMSSRVMNLDLEDQSDFEEDNDRYNTHSLTLYADEPMLDMKLEDVGSCNRPHPPYISMQSLSMRFSSHVLTSSGNISCSQVVPKFMNDEEEFFPTSLNGEDSLACINQDQSYGASGCLCCTSKSNEKMDHTTVTSVGVGLCGTTMAERKLNSEMCHNNHLQDACFDFRCDACMNMAVDKTGNCYKLARAGDAGGTQCMEALFQRRNAENGHKAELDGMNNLAIDHTPACPANPQKRNPEKYPCPENSISDSISQDSQMLSTNMVLSHCAEDVEKDEEHGKDKLEVESFDERITHVGLEKNKPPWLLLKSVASGAALFGVIFLVLHLRGRNGSRKMSKSSNKTREAHKGKVFTLHKGRSGSQANGVYPAEKLKFGD</sequence>